<protein>
    <submittedName>
        <fullName evidence="1">Uncharacterized protein</fullName>
    </submittedName>
</protein>
<reference evidence="1 2" key="1">
    <citation type="journal article" date="2023" name="Plants (Basel)">
        <title>Bridging the Gap: Combining Genomics and Transcriptomics Approaches to Understand Stylosanthes scabra, an Orphan Legume from the Brazilian Caatinga.</title>
        <authorList>
            <person name="Ferreira-Neto J.R.C."/>
            <person name="da Silva M.D."/>
            <person name="Binneck E."/>
            <person name="de Melo N.F."/>
            <person name="da Silva R.H."/>
            <person name="de Melo A.L.T.M."/>
            <person name="Pandolfi V."/>
            <person name="Bustamante F.O."/>
            <person name="Brasileiro-Vidal A.C."/>
            <person name="Benko-Iseppon A.M."/>
        </authorList>
    </citation>
    <scope>NUCLEOTIDE SEQUENCE [LARGE SCALE GENOMIC DNA]</scope>
    <source>
        <tissue evidence="1">Leaves</tissue>
    </source>
</reference>
<dbReference type="Proteomes" id="UP001341840">
    <property type="component" value="Unassembled WGS sequence"/>
</dbReference>
<dbReference type="PANTHER" id="PTHR34835">
    <property type="entry name" value="OS07G0283600 PROTEIN-RELATED"/>
    <property type="match status" value="1"/>
</dbReference>
<keyword evidence="2" id="KW-1185">Reference proteome</keyword>
<dbReference type="EMBL" id="JASCZI010062776">
    <property type="protein sequence ID" value="MED6140824.1"/>
    <property type="molecule type" value="Genomic_DNA"/>
</dbReference>
<gene>
    <name evidence="1" type="ORF">PIB30_097138</name>
</gene>
<dbReference type="PANTHER" id="PTHR34835:SF34">
    <property type="entry name" value="OS08G0555500 PROTEIN"/>
    <property type="match status" value="1"/>
</dbReference>
<organism evidence="1 2">
    <name type="scientific">Stylosanthes scabra</name>
    <dbReference type="NCBI Taxonomy" id="79078"/>
    <lineage>
        <taxon>Eukaryota</taxon>
        <taxon>Viridiplantae</taxon>
        <taxon>Streptophyta</taxon>
        <taxon>Embryophyta</taxon>
        <taxon>Tracheophyta</taxon>
        <taxon>Spermatophyta</taxon>
        <taxon>Magnoliopsida</taxon>
        <taxon>eudicotyledons</taxon>
        <taxon>Gunneridae</taxon>
        <taxon>Pentapetalae</taxon>
        <taxon>rosids</taxon>
        <taxon>fabids</taxon>
        <taxon>Fabales</taxon>
        <taxon>Fabaceae</taxon>
        <taxon>Papilionoideae</taxon>
        <taxon>50 kb inversion clade</taxon>
        <taxon>dalbergioids sensu lato</taxon>
        <taxon>Dalbergieae</taxon>
        <taxon>Pterocarpus clade</taxon>
        <taxon>Stylosanthes</taxon>
    </lineage>
</organism>
<sequence length="189" mass="21495">MKRTRKKIHKQPAPQKVIECRCSPKGVYDMINSFSPEQKIEVDKMRFSSLRAIPNWNIDRRLFLALARAFYPMTSKLELVLGEIDVTTEKISAALGLPSVGKSFPEEWTSEQEGLIAPFKSVNRITLKEILASKDCNVSTSKGRDHFRRTFIMFLVDSFLAPTSCSVTSPKHLPTIVDVQNITIYNNYP</sequence>
<name>A0ABU6SXG9_9FABA</name>
<comment type="caution">
    <text evidence="1">The sequence shown here is derived from an EMBL/GenBank/DDBJ whole genome shotgun (WGS) entry which is preliminary data.</text>
</comment>
<evidence type="ECO:0000313" key="2">
    <source>
        <dbReference type="Proteomes" id="UP001341840"/>
    </source>
</evidence>
<evidence type="ECO:0000313" key="1">
    <source>
        <dbReference type="EMBL" id="MED6140824.1"/>
    </source>
</evidence>
<accession>A0ABU6SXG9</accession>
<proteinExistence type="predicted"/>